<sequence>MKTATRSFAATLTTAALLAGGSAVAPQAHAAGDSFYSYTGDEPLSSYAPGAVLKTRELQYHVIGIPTPVTAVQVLYRSTDAQGRPSANVTSVLKPARQDPTKAVSYQSFYDSLNPEDSPSRSIAGNVSFGGLVTDAESLIIVPLLLKGYTVVVPDTEGQQANFAAGPEYAYNTLDSLRAVTHTAATGLNPTTRTGLIGYSGGAIATNWAAALAPSYAPEINNTLVGFTEGGLLVDPAHNLPYVKGSTTWAGIAGMALVGVARSYDVDFTPYLTEEGKQTLAKFEKASINNVLFQYPTFSWDKLVKPAYANPNSVPAYVEAVNKLNLGSAPTPTVPGYIGQGAAGELEGTSGNKPGIGRGDGVMIAGDVRTLARQYCATGNRRIKYTQFELTSHFPTVPLWAPGALSWLDDRFTTAAAPSSCGLIPAGNPLTPEVVAP</sequence>
<dbReference type="Proteomes" id="UP001528912">
    <property type="component" value="Unassembled WGS sequence"/>
</dbReference>
<evidence type="ECO:0000256" key="1">
    <source>
        <dbReference type="SAM" id="SignalP"/>
    </source>
</evidence>
<feature type="chain" id="PRO_5046390337" evidence="1">
    <location>
        <begin position="31"/>
        <end position="437"/>
    </location>
</feature>
<evidence type="ECO:0000313" key="2">
    <source>
        <dbReference type="EMBL" id="MDF8263664.1"/>
    </source>
</evidence>
<dbReference type="Gene3D" id="1.10.260.130">
    <property type="match status" value="1"/>
</dbReference>
<keyword evidence="3" id="KW-1185">Reference proteome</keyword>
<dbReference type="PIRSF" id="PIRSF029171">
    <property type="entry name" value="Esterase_LipA"/>
    <property type="match status" value="1"/>
</dbReference>
<feature type="signal peptide" evidence="1">
    <location>
        <begin position="1"/>
        <end position="30"/>
    </location>
</feature>
<gene>
    <name evidence="2" type="ORF">P4R38_05335</name>
</gene>
<dbReference type="SUPFAM" id="SSF53474">
    <property type="entry name" value="alpha/beta-Hydrolases"/>
    <property type="match status" value="1"/>
</dbReference>
<dbReference type="EMBL" id="JAROAV010000020">
    <property type="protein sequence ID" value="MDF8263664.1"/>
    <property type="molecule type" value="Genomic_DNA"/>
</dbReference>
<dbReference type="InterPro" id="IPR029058">
    <property type="entry name" value="AB_hydrolase_fold"/>
</dbReference>
<dbReference type="PANTHER" id="PTHR34853">
    <property type="match status" value="1"/>
</dbReference>
<dbReference type="InterPro" id="IPR005152">
    <property type="entry name" value="Lipase_secreted"/>
</dbReference>
<protein>
    <submittedName>
        <fullName evidence="2">Lipase family protein</fullName>
    </submittedName>
</protein>
<name>A0ABT6C6G3_9MICO</name>
<comment type="caution">
    <text evidence="2">The sequence shown here is derived from an EMBL/GenBank/DDBJ whole genome shotgun (WGS) entry which is preliminary data.</text>
</comment>
<proteinExistence type="predicted"/>
<evidence type="ECO:0000313" key="3">
    <source>
        <dbReference type="Proteomes" id="UP001528912"/>
    </source>
</evidence>
<accession>A0ABT6C6G3</accession>
<organism evidence="2 3">
    <name type="scientific">Luteipulveratus flavus</name>
    <dbReference type="NCBI Taxonomy" id="3031728"/>
    <lineage>
        <taxon>Bacteria</taxon>
        <taxon>Bacillati</taxon>
        <taxon>Actinomycetota</taxon>
        <taxon>Actinomycetes</taxon>
        <taxon>Micrococcales</taxon>
        <taxon>Dermacoccaceae</taxon>
        <taxon>Luteipulveratus</taxon>
    </lineage>
</organism>
<keyword evidence="1" id="KW-0732">Signal</keyword>
<dbReference type="Pfam" id="PF03583">
    <property type="entry name" value="LIP"/>
    <property type="match status" value="2"/>
</dbReference>
<dbReference type="Gene3D" id="3.40.50.1820">
    <property type="entry name" value="alpha/beta hydrolase"/>
    <property type="match status" value="1"/>
</dbReference>
<reference evidence="2 3" key="1">
    <citation type="submission" date="2023-03" db="EMBL/GenBank/DDBJ databases">
        <title>YIM 133296 draft genome.</title>
        <authorList>
            <person name="Xiong L."/>
        </authorList>
    </citation>
    <scope>NUCLEOTIDE SEQUENCE [LARGE SCALE GENOMIC DNA]</scope>
    <source>
        <strain evidence="2 3">YIM 133296</strain>
    </source>
</reference>
<dbReference type="PANTHER" id="PTHR34853:SF1">
    <property type="entry name" value="LIPASE 5"/>
    <property type="match status" value="1"/>
</dbReference>
<dbReference type="RefSeq" id="WP_277191333.1">
    <property type="nucleotide sequence ID" value="NZ_JAROAV010000020.1"/>
</dbReference>